<dbReference type="AlphaFoldDB" id="A0A171C482"/>
<evidence type="ECO:0000313" key="3">
    <source>
        <dbReference type="Proteomes" id="UP000077701"/>
    </source>
</evidence>
<feature type="transmembrane region" description="Helical" evidence="1">
    <location>
        <begin position="104"/>
        <end position="121"/>
    </location>
</feature>
<evidence type="ECO:0000313" key="2">
    <source>
        <dbReference type="EMBL" id="GAT66082.1"/>
    </source>
</evidence>
<keyword evidence="1" id="KW-0472">Membrane</keyword>
<comment type="caution">
    <text evidence="2">The sequence shown here is derived from an EMBL/GenBank/DDBJ whole genome shotgun (WGS) entry which is preliminary data.</text>
</comment>
<keyword evidence="1" id="KW-0812">Transmembrane</keyword>
<dbReference type="STRING" id="161355.PS9374_01726"/>
<protein>
    <submittedName>
        <fullName evidence="2">Membrane protein</fullName>
    </submittedName>
</protein>
<dbReference type="Proteomes" id="UP000077701">
    <property type="component" value="Unassembled WGS sequence"/>
</dbReference>
<reference evidence="3" key="2">
    <citation type="submission" date="2016-04" db="EMBL/GenBank/DDBJ databases">
        <title>Planomonospora sphaerica JCM9374 whole genome shotgun sequence.</title>
        <authorList>
            <person name="Suzuki T."/>
            <person name="Dohra H."/>
            <person name="Kodani S."/>
        </authorList>
    </citation>
    <scope>NUCLEOTIDE SEQUENCE [LARGE SCALE GENOMIC DNA]</scope>
    <source>
        <strain evidence="3">JCM 9374</strain>
    </source>
</reference>
<gene>
    <name evidence="2" type="ORF">PS9374_01726</name>
</gene>
<accession>A0A171C482</accession>
<evidence type="ECO:0000256" key="1">
    <source>
        <dbReference type="SAM" id="Phobius"/>
    </source>
</evidence>
<reference evidence="2 3" key="1">
    <citation type="journal article" date="2016" name="Genome Announc.">
        <title>Draft Genome Sequence of Planomonospora sphaerica JCM9374, a Rare Actinomycete.</title>
        <authorList>
            <person name="Dohra H."/>
            <person name="Suzuki T."/>
            <person name="Inoue Y."/>
            <person name="Kodani S."/>
        </authorList>
    </citation>
    <scope>NUCLEOTIDE SEQUENCE [LARGE SCALE GENOMIC DNA]</scope>
    <source>
        <strain evidence="2 3">JCM 9374</strain>
    </source>
</reference>
<dbReference type="EMBL" id="BDCX01000003">
    <property type="protein sequence ID" value="GAT66082.1"/>
    <property type="molecule type" value="Genomic_DNA"/>
</dbReference>
<sequence>MDIAGHKRYISTMDRSSSPGDELRAAVEARRELGPEFEDSLVEGFLEKMDSEIDRRVDERLAARAPAVRPSVAAGQRLALSIVSLALGVPSTVALAIVMDSPGLVLAVIWIGIVAVNFAFARSGQQHDRRR</sequence>
<keyword evidence="1" id="KW-1133">Transmembrane helix</keyword>
<proteinExistence type="predicted"/>
<organism evidence="2 3">
    <name type="scientific">Planomonospora sphaerica</name>
    <dbReference type="NCBI Taxonomy" id="161355"/>
    <lineage>
        <taxon>Bacteria</taxon>
        <taxon>Bacillati</taxon>
        <taxon>Actinomycetota</taxon>
        <taxon>Actinomycetes</taxon>
        <taxon>Streptosporangiales</taxon>
        <taxon>Streptosporangiaceae</taxon>
        <taxon>Planomonospora</taxon>
    </lineage>
</organism>
<feature type="transmembrane region" description="Helical" evidence="1">
    <location>
        <begin position="78"/>
        <end position="98"/>
    </location>
</feature>
<name>A0A171C482_9ACTN</name>
<keyword evidence="3" id="KW-1185">Reference proteome</keyword>